<protein>
    <submittedName>
        <fullName evidence="2">Uncharacterized protein</fullName>
    </submittedName>
</protein>
<dbReference type="Proteomes" id="UP000237481">
    <property type="component" value="Unassembled WGS sequence"/>
</dbReference>
<evidence type="ECO:0000256" key="1">
    <source>
        <dbReference type="SAM" id="MobiDB-lite"/>
    </source>
</evidence>
<evidence type="ECO:0000313" key="3">
    <source>
        <dbReference type="Proteomes" id="UP000237481"/>
    </source>
</evidence>
<organism evidence="2 3">
    <name type="scientific">Tolypocladium paradoxum</name>
    <dbReference type="NCBI Taxonomy" id="94208"/>
    <lineage>
        <taxon>Eukaryota</taxon>
        <taxon>Fungi</taxon>
        <taxon>Dikarya</taxon>
        <taxon>Ascomycota</taxon>
        <taxon>Pezizomycotina</taxon>
        <taxon>Sordariomycetes</taxon>
        <taxon>Hypocreomycetidae</taxon>
        <taxon>Hypocreales</taxon>
        <taxon>Ophiocordycipitaceae</taxon>
        <taxon>Tolypocladium</taxon>
    </lineage>
</organism>
<proteinExistence type="predicted"/>
<name>A0A2S4KN00_9HYPO</name>
<keyword evidence="3" id="KW-1185">Reference proteome</keyword>
<feature type="compositionally biased region" description="Basic and acidic residues" evidence="1">
    <location>
        <begin position="59"/>
        <end position="68"/>
    </location>
</feature>
<comment type="caution">
    <text evidence="2">The sequence shown here is derived from an EMBL/GenBank/DDBJ whole genome shotgun (WGS) entry which is preliminary data.</text>
</comment>
<dbReference type="EMBL" id="PKSG01001029">
    <property type="protein sequence ID" value="POR31559.1"/>
    <property type="molecule type" value="Genomic_DNA"/>
</dbReference>
<feature type="region of interest" description="Disordered" evidence="1">
    <location>
        <begin position="37"/>
        <end position="68"/>
    </location>
</feature>
<accession>A0A2S4KN00</accession>
<reference evidence="2 3" key="1">
    <citation type="submission" date="2018-01" db="EMBL/GenBank/DDBJ databases">
        <title>Harnessing the power of phylogenomics to disentangle the directionality and signatures of interkingdom host jumping in the parasitic fungal genus Tolypocladium.</title>
        <authorList>
            <person name="Quandt C.A."/>
            <person name="Patterson W."/>
            <person name="Spatafora J.W."/>
        </authorList>
    </citation>
    <scope>NUCLEOTIDE SEQUENCE [LARGE SCALE GENOMIC DNA]</scope>
    <source>
        <strain evidence="2 3">NRBC 100945</strain>
    </source>
</reference>
<gene>
    <name evidence="2" type="ORF">TPAR_08244</name>
</gene>
<sequence>MPSAQDTMPSAQDSMPSAQDIASKLAYISGLLNAGAQRGTQGGQGHADKSATYWPRGRGPRDNSPEDHLERSLAAVTRWHLTINLISPWWQRQGDGSRGSDELRTANGKYPLFLSKPHLSRRESTKTELELRQRNGIHESTKAKATAASGATDLFHSLYRPESGVEPRQYACVAYPRHFWLGYRHYVREFRLEKASLLVSKEAYGEEMLQNVARWRAHERISHYRVIILVTCFDMNNHGPRPWTDVSVCVDKH</sequence>
<dbReference type="AlphaFoldDB" id="A0A2S4KN00"/>
<evidence type="ECO:0000313" key="2">
    <source>
        <dbReference type="EMBL" id="POR31559.1"/>
    </source>
</evidence>